<protein>
    <submittedName>
        <fullName evidence="1">Uncharacterized protein</fullName>
    </submittedName>
</protein>
<sequence>YIIMKTYKQMYEQAQKDESLKQLTPEYMEWKKPDQQVIGAFISKGLVSSSAGGGDYYQYVFGTDTGNVKFHMGKASDNDIGAVLVPGVVYCITYLGKEEISGGRSVNKFNVEEIGPVGEFAAPAAEAK</sequence>
<name>X0XUB9_9ZZZZ</name>
<comment type="caution">
    <text evidence="1">The sequence shown here is derived from an EMBL/GenBank/DDBJ whole genome shotgun (WGS) entry which is preliminary data.</text>
</comment>
<accession>X0XUB9</accession>
<feature type="non-terminal residue" evidence="1">
    <location>
        <position position="1"/>
    </location>
</feature>
<dbReference type="EMBL" id="BARS01047532">
    <property type="protein sequence ID" value="GAG28426.1"/>
    <property type="molecule type" value="Genomic_DNA"/>
</dbReference>
<organism evidence="1">
    <name type="scientific">marine sediment metagenome</name>
    <dbReference type="NCBI Taxonomy" id="412755"/>
    <lineage>
        <taxon>unclassified sequences</taxon>
        <taxon>metagenomes</taxon>
        <taxon>ecological metagenomes</taxon>
    </lineage>
</organism>
<evidence type="ECO:0000313" key="1">
    <source>
        <dbReference type="EMBL" id="GAG28426.1"/>
    </source>
</evidence>
<proteinExistence type="predicted"/>
<gene>
    <name evidence="1" type="ORF">S01H1_71386</name>
</gene>
<dbReference type="AlphaFoldDB" id="X0XUB9"/>
<reference evidence="1" key="1">
    <citation type="journal article" date="2014" name="Front. Microbiol.">
        <title>High frequency of phylogenetically diverse reductive dehalogenase-homologous genes in deep subseafloor sedimentary metagenomes.</title>
        <authorList>
            <person name="Kawai M."/>
            <person name="Futagami T."/>
            <person name="Toyoda A."/>
            <person name="Takaki Y."/>
            <person name="Nishi S."/>
            <person name="Hori S."/>
            <person name="Arai W."/>
            <person name="Tsubouchi T."/>
            <person name="Morono Y."/>
            <person name="Uchiyama I."/>
            <person name="Ito T."/>
            <person name="Fujiyama A."/>
            <person name="Inagaki F."/>
            <person name="Takami H."/>
        </authorList>
    </citation>
    <scope>NUCLEOTIDE SEQUENCE</scope>
    <source>
        <strain evidence="1">Expedition CK06-06</strain>
    </source>
</reference>